<feature type="transmembrane region" description="Helical" evidence="1">
    <location>
        <begin position="106"/>
        <end position="123"/>
    </location>
</feature>
<organism evidence="3">
    <name type="scientific">marine metagenome</name>
    <dbReference type="NCBI Taxonomy" id="408172"/>
    <lineage>
        <taxon>unclassified sequences</taxon>
        <taxon>metagenomes</taxon>
        <taxon>ecological metagenomes</taxon>
    </lineage>
</organism>
<dbReference type="Pfam" id="PF11847">
    <property type="entry name" value="GT-C_AftD"/>
    <property type="match status" value="1"/>
</dbReference>
<name>A0A382JRL9_9ZZZZ</name>
<evidence type="ECO:0000259" key="2">
    <source>
        <dbReference type="Pfam" id="PF11847"/>
    </source>
</evidence>
<proteinExistence type="predicted"/>
<evidence type="ECO:0000313" key="3">
    <source>
        <dbReference type="EMBL" id="SVC14386.1"/>
    </source>
</evidence>
<gene>
    <name evidence="3" type="ORF">METZ01_LOCUS267240</name>
</gene>
<keyword evidence="1" id="KW-0472">Membrane</keyword>
<dbReference type="InterPro" id="IPR021798">
    <property type="entry name" value="AftD_N"/>
</dbReference>
<dbReference type="EMBL" id="UINC01075823">
    <property type="protein sequence ID" value="SVC14386.1"/>
    <property type="molecule type" value="Genomic_DNA"/>
</dbReference>
<evidence type="ECO:0000256" key="1">
    <source>
        <dbReference type="SAM" id="Phobius"/>
    </source>
</evidence>
<accession>A0A382JRL9</accession>
<feature type="non-terminal residue" evidence="3">
    <location>
        <position position="127"/>
    </location>
</feature>
<reference evidence="3" key="1">
    <citation type="submission" date="2018-05" db="EMBL/GenBank/DDBJ databases">
        <authorList>
            <person name="Lanie J.A."/>
            <person name="Ng W.-L."/>
            <person name="Kazmierczak K.M."/>
            <person name="Andrzejewski T.M."/>
            <person name="Davidsen T.M."/>
            <person name="Wayne K.J."/>
            <person name="Tettelin H."/>
            <person name="Glass J.I."/>
            <person name="Rusch D."/>
            <person name="Podicherti R."/>
            <person name="Tsui H.-C.T."/>
            <person name="Winkler M.E."/>
        </authorList>
    </citation>
    <scope>NUCLEOTIDE SEQUENCE</scope>
</reference>
<dbReference type="AlphaFoldDB" id="A0A382JRL9"/>
<sequence>MVIAVLAYVPLLANDVGRLAADTKAYLYLDPARLLARAPYMWQPEFGLGTVTHQNIGYLWPIGPFFLAGDVVGLPDWVVQRLWLGTVLLGAGLGVRWFLRTLGWKGGGVLVASLAYMLSPYLLNYVD</sequence>
<keyword evidence="1" id="KW-0812">Transmembrane</keyword>
<dbReference type="GO" id="GO:0016740">
    <property type="term" value="F:transferase activity"/>
    <property type="evidence" value="ECO:0007669"/>
    <property type="project" value="InterPro"/>
</dbReference>
<keyword evidence="1" id="KW-1133">Transmembrane helix</keyword>
<feature type="domain" description="Alpha-(1-&gt;3)-arabinofuranosyltransferase N-terminal GT-C" evidence="2">
    <location>
        <begin position="11"/>
        <end position="124"/>
    </location>
</feature>
<protein>
    <recommendedName>
        <fullName evidence="2">Alpha-(1-&gt;3)-arabinofuranosyltransferase N-terminal GT-C domain-containing protein</fullName>
    </recommendedName>
</protein>
<feature type="transmembrane region" description="Helical" evidence="1">
    <location>
        <begin position="82"/>
        <end position="99"/>
    </location>
</feature>